<gene>
    <name evidence="6" type="ORF">SAMN04489732_104127</name>
</gene>
<dbReference type="PROSITE" id="PS50977">
    <property type="entry name" value="HTH_TETR_2"/>
    <property type="match status" value="1"/>
</dbReference>
<evidence type="ECO:0000256" key="1">
    <source>
        <dbReference type="ARBA" id="ARBA00023015"/>
    </source>
</evidence>
<dbReference type="GO" id="GO:0000976">
    <property type="term" value="F:transcription cis-regulatory region binding"/>
    <property type="evidence" value="ECO:0007669"/>
    <property type="project" value="TreeGrafter"/>
</dbReference>
<dbReference type="AlphaFoldDB" id="A0A1H8VMB7"/>
<organism evidence="6 7">
    <name type="scientific">Amycolatopsis saalfeldensis</name>
    <dbReference type="NCBI Taxonomy" id="394193"/>
    <lineage>
        <taxon>Bacteria</taxon>
        <taxon>Bacillati</taxon>
        <taxon>Actinomycetota</taxon>
        <taxon>Actinomycetes</taxon>
        <taxon>Pseudonocardiales</taxon>
        <taxon>Pseudonocardiaceae</taxon>
        <taxon>Amycolatopsis</taxon>
    </lineage>
</organism>
<reference evidence="7" key="1">
    <citation type="submission" date="2016-10" db="EMBL/GenBank/DDBJ databases">
        <authorList>
            <person name="Varghese N."/>
            <person name="Submissions S."/>
        </authorList>
    </citation>
    <scope>NUCLEOTIDE SEQUENCE [LARGE SCALE GENOMIC DNA]</scope>
    <source>
        <strain evidence="7">DSM 44993</strain>
    </source>
</reference>
<evidence type="ECO:0000256" key="2">
    <source>
        <dbReference type="ARBA" id="ARBA00023125"/>
    </source>
</evidence>
<dbReference type="RefSeq" id="WP_091616608.1">
    <property type="nucleotide sequence ID" value="NZ_FOEF01000004.1"/>
</dbReference>
<evidence type="ECO:0000256" key="4">
    <source>
        <dbReference type="PROSITE-ProRule" id="PRU00335"/>
    </source>
</evidence>
<dbReference type="InterPro" id="IPR050109">
    <property type="entry name" value="HTH-type_TetR-like_transc_reg"/>
</dbReference>
<accession>A0A1H8VMB7</accession>
<keyword evidence="7" id="KW-1185">Reference proteome</keyword>
<dbReference type="Pfam" id="PF00440">
    <property type="entry name" value="TetR_N"/>
    <property type="match status" value="1"/>
</dbReference>
<name>A0A1H8VMB7_9PSEU</name>
<evidence type="ECO:0000259" key="5">
    <source>
        <dbReference type="PROSITE" id="PS50977"/>
    </source>
</evidence>
<sequence length="190" mass="20671">MSEARERLLAAAVEHIAHGGADQSLRALADTIGTSHRMLIYHFGSRKGLLTAVAREVERRQRAALDDLDPGLPPAEAARAFWRRLTDEALRHNEKLFFQLYGQALGGTPATAEFLDRVITGWLPPLEALLARFGVPEPDRAAQARLGLAVARGLLLDLVTTGDRAAVDAAMEQFLLGYAPGRAAPAQHRH</sequence>
<dbReference type="STRING" id="394193.SAMN04489732_104127"/>
<dbReference type="PANTHER" id="PTHR30055">
    <property type="entry name" value="HTH-TYPE TRANSCRIPTIONAL REGULATOR RUTR"/>
    <property type="match status" value="1"/>
</dbReference>
<keyword evidence="1" id="KW-0805">Transcription regulation</keyword>
<keyword evidence="2 4" id="KW-0238">DNA-binding</keyword>
<dbReference type="PANTHER" id="PTHR30055:SF234">
    <property type="entry name" value="HTH-TYPE TRANSCRIPTIONAL REGULATOR BETI"/>
    <property type="match status" value="1"/>
</dbReference>
<dbReference type="Proteomes" id="UP000198582">
    <property type="component" value="Unassembled WGS sequence"/>
</dbReference>
<evidence type="ECO:0000256" key="3">
    <source>
        <dbReference type="ARBA" id="ARBA00023163"/>
    </source>
</evidence>
<protein>
    <submittedName>
        <fullName evidence="6">Regulatory protein, tetR family</fullName>
    </submittedName>
</protein>
<dbReference type="EMBL" id="FOEF01000004">
    <property type="protein sequence ID" value="SEP16008.1"/>
    <property type="molecule type" value="Genomic_DNA"/>
</dbReference>
<dbReference type="GO" id="GO:0003700">
    <property type="term" value="F:DNA-binding transcription factor activity"/>
    <property type="evidence" value="ECO:0007669"/>
    <property type="project" value="TreeGrafter"/>
</dbReference>
<dbReference type="InterPro" id="IPR001647">
    <property type="entry name" value="HTH_TetR"/>
</dbReference>
<feature type="DNA-binding region" description="H-T-H motif" evidence="4">
    <location>
        <begin position="24"/>
        <end position="43"/>
    </location>
</feature>
<dbReference type="OrthoDB" id="5177743at2"/>
<dbReference type="InterPro" id="IPR009057">
    <property type="entry name" value="Homeodomain-like_sf"/>
</dbReference>
<keyword evidence="3" id="KW-0804">Transcription</keyword>
<dbReference type="SUPFAM" id="SSF46689">
    <property type="entry name" value="Homeodomain-like"/>
    <property type="match status" value="1"/>
</dbReference>
<evidence type="ECO:0000313" key="7">
    <source>
        <dbReference type="Proteomes" id="UP000198582"/>
    </source>
</evidence>
<feature type="domain" description="HTH tetR-type" evidence="5">
    <location>
        <begin position="2"/>
        <end position="61"/>
    </location>
</feature>
<proteinExistence type="predicted"/>
<evidence type="ECO:0000313" key="6">
    <source>
        <dbReference type="EMBL" id="SEP16008.1"/>
    </source>
</evidence>
<dbReference type="Gene3D" id="1.10.357.10">
    <property type="entry name" value="Tetracycline Repressor, domain 2"/>
    <property type="match status" value="1"/>
</dbReference>